<name>A0A8J3GYB9_9RHOB</name>
<feature type="transmembrane region" description="Helical" evidence="3">
    <location>
        <begin position="57"/>
        <end position="84"/>
    </location>
</feature>
<keyword evidence="2" id="KW-1003">Cell membrane</keyword>
<dbReference type="PANTHER" id="PTHR34295:SF1">
    <property type="entry name" value="BIOTIN TRANSPORTER BIOY"/>
    <property type="match status" value="1"/>
</dbReference>
<feature type="transmembrane region" description="Helical" evidence="3">
    <location>
        <begin position="27"/>
        <end position="45"/>
    </location>
</feature>
<dbReference type="GO" id="GO:0005886">
    <property type="term" value="C:plasma membrane"/>
    <property type="evidence" value="ECO:0007669"/>
    <property type="project" value="UniProtKB-SubCell"/>
</dbReference>
<evidence type="ECO:0000313" key="4">
    <source>
        <dbReference type="EMBL" id="GHF50800.1"/>
    </source>
</evidence>
<dbReference type="PIRSF" id="PIRSF016661">
    <property type="entry name" value="BioY"/>
    <property type="match status" value="1"/>
</dbReference>
<comment type="caution">
    <text evidence="4">The sequence shown here is derived from an EMBL/GenBank/DDBJ whole genome shotgun (WGS) entry which is preliminary data.</text>
</comment>
<dbReference type="Proteomes" id="UP000626220">
    <property type="component" value="Unassembled WGS sequence"/>
</dbReference>
<evidence type="ECO:0000256" key="2">
    <source>
        <dbReference type="PIRNR" id="PIRNR016661"/>
    </source>
</evidence>
<dbReference type="AlphaFoldDB" id="A0A8J3GYB9"/>
<comment type="similarity">
    <text evidence="1 2">Belongs to the BioY family.</text>
</comment>
<dbReference type="PANTHER" id="PTHR34295">
    <property type="entry name" value="BIOTIN TRANSPORTER BIOY"/>
    <property type="match status" value="1"/>
</dbReference>
<reference evidence="4" key="2">
    <citation type="submission" date="2020-09" db="EMBL/GenBank/DDBJ databases">
        <authorList>
            <person name="Sun Q."/>
            <person name="Kim S."/>
        </authorList>
    </citation>
    <scope>NUCLEOTIDE SEQUENCE</scope>
    <source>
        <strain evidence="4">KCTC 42650</strain>
    </source>
</reference>
<keyword evidence="2" id="KW-0813">Transport</keyword>
<keyword evidence="5" id="KW-1185">Reference proteome</keyword>
<comment type="subcellular location">
    <subcellularLocation>
        <location evidence="2">Cell membrane</location>
        <topology evidence="2">Multi-pass membrane protein</topology>
    </subcellularLocation>
</comment>
<feature type="transmembrane region" description="Helical" evidence="3">
    <location>
        <begin position="177"/>
        <end position="194"/>
    </location>
</feature>
<dbReference type="Gene3D" id="1.10.1760.20">
    <property type="match status" value="1"/>
</dbReference>
<dbReference type="RefSeq" id="WP_189680246.1">
    <property type="nucleotide sequence ID" value="NZ_BNCJ01000005.1"/>
</dbReference>
<keyword evidence="2 3" id="KW-0472">Membrane</keyword>
<accession>A0A8J3GYB9</accession>
<sequence length="199" mass="20394">MTIAINRGALAEVVGPSEGLGLRAKQVALVVAGIAVLTAAANIRVPMWPVPITMQTFAVLTLGAAYGMRLGLATLLGYLALGALGVTVFTGESAGLAYMAGPTGGYLVGFAVAAGLVGWLAQRGWSQSVGGMVAALLIGNAVIYAFGMPWMAYLFLADKGAAWVMQWGMTNFLLGDALKLVLAALLLPAAWKLVGKARG</sequence>
<gene>
    <name evidence="4" type="ORF">GCM10017056_23130</name>
</gene>
<dbReference type="GO" id="GO:0015225">
    <property type="term" value="F:biotin transmembrane transporter activity"/>
    <property type="evidence" value="ECO:0007669"/>
    <property type="project" value="UniProtKB-UniRule"/>
</dbReference>
<keyword evidence="3" id="KW-1133">Transmembrane helix</keyword>
<proteinExistence type="inferred from homology"/>
<dbReference type="EMBL" id="BNCJ01000005">
    <property type="protein sequence ID" value="GHF50800.1"/>
    <property type="molecule type" value="Genomic_DNA"/>
</dbReference>
<evidence type="ECO:0000313" key="5">
    <source>
        <dbReference type="Proteomes" id="UP000626220"/>
    </source>
</evidence>
<feature type="transmembrane region" description="Helical" evidence="3">
    <location>
        <begin position="104"/>
        <end position="121"/>
    </location>
</feature>
<evidence type="ECO:0000256" key="1">
    <source>
        <dbReference type="ARBA" id="ARBA00010692"/>
    </source>
</evidence>
<evidence type="ECO:0000256" key="3">
    <source>
        <dbReference type="SAM" id="Phobius"/>
    </source>
</evidence>
<organism evidence="4 5">
    <name type="scientific">Seohaeicola zhoushanensis</name>
    <dbReference type="NCBI Taxonomy" id="1569283"/>
    <lineage>
        <taxon>Bacteria</taxon>
        <taxon>Pseudomonadati</taxon>
        <taxon>Pseudomonadota</taxon>
        <taxon>Alphaproteobacteria</taxon>
        <taxon>Rhodobacterales</taxon>
        <taxon>Roseobacteraceae</taxon>
        <taxon>Seohaeicola</taxon>
    </lineage>
</organism>
<reference evidence="4" key="1">
    <citation type="journal article" date="2014" name="Int. J. Syst. Evol. Microbiol.">
        <title>Complete genome sequence of Corynebacterium casei LMG S-19264T (=DSM 44701T), isolated from a smear-ripened cheese.</title>
        <authorList>
            <consortium name="US DOE Joint Genome Institute (JGI-PGF)"/>
            <person name="Walter F."/>
            <person name="Albersmeier A."/>
            <person name="Kalinowski J."/>
            <person name="Ruckert C."/>
        </authorList>
    </citation>
    <scope>NUCLEOTIDE SEQUENCE</scope>
    <source>
        <strain evidence="4">KCTC 42650</strain>
    </source>
</reference>
<protein>
    <recommendedName>
        <fullName evidence="2">Biotin transporter</fullName>
    </recommendedName>
</protein>
<dbReference type="Pfam" id="PF02632">
    <property type="entry name" value="BioY"/>
    <property type="match status" value="1"/>
</dbReference>
<dbReference type="InterPro" id="IPR003784">
    <property type="entry name" value="BioY"/>
</dbReference>
<keyword evidence="3" id="KW-0812">Transmembrane</keyword>
<feature type="transmembrane region" description="Helical" evidence="3">
    <location>
        <begin position="133"/>
        <end position="157"/>
    </location>
</feature>